<dbReference type="Proteomes" id="UP000190675">
    <property type="component" value="Chromosome I"/>
</dbReference>
<dbReference type="Pfam" id="PF20102">
    <property type="entry name" value="DUF6492"/>
    <property type="match status" value="1"/>
</dbReference>
<proteinExistence type="predicted"/>
<reference evidence="1 2" key="1">
    <citation type="submission" date="2016-11" db="EMBL/GenBank/DDBJ databases">
        <authorList>
            <person name="Jaros S."/>
            <person name="Januszkiewicz K."/>
            <person name="Wedrychowicz H."/>
        </authorList>
    </citation>
    <scope>NUCLEOTIDE SEQUENCE [LARGE SCALE GENOMIC DNA]</scope>
    <source>
        <strain evidence="1 2">GAS242</strain>
    </source>
</reference>
<sequence length="289" mass="33408">MAQTQISSVAIVTPTYLPDLKRCELLAESLDRTTPDVPHYLIVDRRDLAAFRHLEGHRRHLIESETLLGKWIWRMPGRKSFWLSLKAPPVRGWIIQQILKIAVIEAVPEQILVFCDSDTAFFRKFSREDLLVDGKVGLLDVDLAGERQWTATARRLLGLAENHGIGSRTHVGNMICWNREIIKAMQQRIEQSTGLDWKLALARTTHFSEYMIYGIFVCEVLGYDRVDHAPSSVPLVKPSWHIPLLTDSDIEAFFADFDPRTVAVMIHSKDRIDPMRYRKYLEMQWNKID</sequence>
<name>A0A1M5PD97_9BRAD</name>
<evidence type="ECO:0000313" key="1">
    <source>
        <dbReference type="EMBL" id="SHG99449.1"/>
    </source>
</evidence>
<evidence type="ECO:0008006" key="3">
    <source>
        <dbReference type="Google" id="ProtNLM"/>
    </source>
</evidence>
<organism evidence="1 2">
    <name type="scientific">Bradyrhizobium erythrophlei</name>
    <dbReference type="NCBI Taxonomy" id="1437360"/>
    <lineage>
        <taxon>Bacteria</taxon>
        <taxon>Pseudomonadati</taxon>
        <taxon>Pseudomonadota</taxon>
        <taxon>Alphaproteobacteria</taxon>
        <taxon>Hyphomicrobiales</taxon>
        <taxon>Nitrobacteraceae</taxon>
        <taxon>Bradyrhizobium</taxon>
    </lineage>
</organism>
<accession>A0A1M5PD97</accession>
<evidence type="ECO:0000313" key="2">
    <source>
        <dbReference type="Proteomes" id="UP000190675"/>
    </source>
</evidence>
<dbReference type="InterPro" id="IPR045499">
    <property type="entry name" value="DUF6492"/>
</dbReference>
<dbReference type="AlphaFoldDB" id="A0A1M5PD97"/>
<dbReference type="EMBL" id="LT670818">
    <property type="protein sequence ID" value="SHG99449.1"/>
    <property type="molecule type" value="Genomic_DNA"/>
</dbReference>
<gene>
    <name evidence="1" type="ORF">SAMN05444169_5165</name>
</gene>
<protein>
    <recommendedName>
        <fullName evidence="3">Glycosyl transferase family 2</fullName>
    </recommendedName>
</protein>